<proteinExistence type="predicted"/>
<dbReference type="EMBL" id="CAFBNE010000046">
    <property type="protein sequence ID" value="CAB4951565.1"/>
    <property type="molecule type" value="Genomic_DNA"/>
</dbReference>
<evidence type="ECO:0000313" key="1">
    <source>
        <dbReference type="EMBL" id="CAB4951565.1"/>
    </source>
</evidence>
<protein>
    <submittedName>
        <fullName evidence="1">Unannotated protein</fullName>
    </submittedName>
</protein>
<accession>A0A6J7K802</accession>
<organism evidence="1">
    <name type="scientific">freshwater metagenome</name>
    <dbReference type="NCBI Taxonomy" id="449393"/>
    <lineage>
        <taxon>unclassified sequences</taxon>
        <taxon>metagenomes</taxon>
        <taxon>ecological metagenomes</taxon>
    </lineage>
</organism>
<reference evidence="1" key="1">
    <citation type="submission" date="2020-05" db="EMBL/GenBank/DDBJ databases">
        <authorList>
            <person name="Chiriac C."/>
            <person name="Salcher M."/>
            <person name="Ghai R."/>
            <person name="Kavagutti S V."/>
        </authorList>
    </citation>
    <scope>NUCLEOTIDE SEQUENCE</scope>
</reference>
<dbReference type="AlphaFoldDB" id="A0A6J7K802"/>
<name>A0A6J7K802_9ZZZZ</name>
<gene>
    <name evidence="1" type="ORF">UFOPK3772_01583</name>
</gene>
<sequence length="91" mass="9660">MTLCVRVPAQAAEAELAHTRTRNRDHEVDLVANTVHDSDVRRLGEQLGDSLVDSIVINTGPAVYRRVEGIGIVPLGVCGGGSASDPNSARR</sequence>